<dbReference type="Proteomes" id="UP000054560">
    <property type="component" value="Unassembled WGS sequence"/>
</dbReference>
<dbReference type="RefSeq" id="XP_014145102.1">
    <property type="nucleotide sequence ID" value="XM_014289627.1"/>
</dbReference>
<protein>
    <submittedName>
        <fullName evidence="1">Uncharacterized protein</fullName>
    </submittedName>
</protein>
<dbReference type="GeneID" id="25916767"/>
<proteinExistence type="predicted"/>
<accession>A0A0L0F390</accession>
<reference evidence="1 2" key="1">
    <citation type="submission" date="2011-02" db="EMBL/GenBank/DDBJ databases">
        <title>The Genome Sequence of Sphaeroforma arctica JP610.</title>
        <authorList>
            <consortium name="The Broad Institute Genome Sequencing Platform"/>
            <person name="Russ C."/>
            <person name="Cuomo C."/>
            <person name="Young S.K."/>
            <person name="Zeng Q."/>
            <person name="Gargeya S."/>
            <person name="Alvarado L."/>
            <person name="Berlin A."/>
            <person name="Chapman S.B."/>
            <person name="Chen Z."/>
            <person name="Freedman E."/>
            <person name="Gellesch M."/>
            <person name="Goldberg J."/>
            <person name="Griggs A."/>
            <person name="Gujja S."/>
            <person name="Heilman E."/>
            <person name="Heiman D."/>
            <person name="Howarth C."/>
            <person name="Mehta T."/>
            <person name="Neiman D."/>
            <person name="Pearson M."/>
            <person name="Roberts A."/>
            <person name="Saif S."/>
            <person name="Shea T."/>
            <person name="Shenoy N."/>
            <person name="Sisk P."/>
            <person name="Stolte C."/>
            <person name="Sykes S."/>
            <person name="White J."/>
            <person name="Yandava C."/>
            <person name="Burger G."/>
            <person name="Gray M.W."/>
            <person name="Holland P.W.H."/>
            <person name="King N."/>
            <person name="Lang F.B.F."/>
            <person name="Roger A.J."/>
            <person name="Ruiz-Trillo I."/>
            <person name="Haas B."/>
            <person name="Nusbaum C."/>
            <person name="Birren B."/>
        </authorList>
    </citation>
    <scope>NUCLEOTIDE SEQUENCE [LARGE SCALE GENOMIC DNA]</scope>
    <source>
        <strain evidence="1 2">JP610</strain>
    </source>
</reference>
<dbReference type="EMBL" id="KQ249297">
    <property type="protein sequence ID" value="KNC71200.1"/>
    <property type="molecule type" value="Genomic_DNA"/>
</dbReference>
<dbReference type="AlphaFoldDB" id="A0A0L0F390"/>
<keyword evidence="2" id="KW-1185">Reference proteome</keyword>
<evidence type="ECO:0000313" key="1">
    <source>
        <dbReference type="EMBL" id="KNC71200.1"/>
    </source>
</evidence>
<name>A0A0L0F390_9EUKA</name>
<organism evidence="1 2">
    <name type="scientific">Sphaeroforma arctica JP610</name>
    <dbReference type="NCBI Taxonomy" id="667725"/>
    <lineage>
        <taxon>Eukaryota</taxon>
        <taxon>Ichthyosporea</taxon>
        <taxon>Ichthyophonida</taxon>
        <taxon>Sphaeroforma</taxon>
    </lineage>
</organism>
<evidence type="ECO:0000313" key="2">
    <source>
        <dbReference type="Proteomes" id="UP000054560"/>
    </source>
</evidence>
<sequence>TLNPLPRHIPANSLSRTLEYTLGKAKQLKRRAASNDSPDVVSDDTADILFMPGPLSDYERLLCWPSITGFSFSGKGGSPFALHLEFKKRCRSVRVCLFGAELIHPLIS</sequence>
<gene>
    <name evidence="1" type="ORF">SARC_16263</name>
</gene>
<feature type="non-terminal residue" evidence="1">
    <location>
        <position position="1"/>
    </location>
</feature>